<comment type="caution">
    <text evidence="2">The sequence shown here is derived from an EMBL/GenBank/DDBJ whole genome shotgun (WGS) entry which is preliminary data.</text>
</comment>
<evidence type="ECO:0000313" key="2">
    <source>
        <dbReference type="EMBL" id="MFI6497921.1"/>
    </source>
</evidence>
<keyword evidence="1" id="KW-0812">Transmembrane</keyword>
<keyword evidence="1" id="KW-0472">Membrane</keyword>
<organism evidence="2 3">
    <name type="scientific">Nonomuraea typhae</name>
    <dbReference type="NCBI Taxonomy" id="2603600"/>
    <lineage>
        <taxon>Bacteria</taxon>
        <taxon>Bacillati</taxon>
        <taxon>Actinomycetota</taxon>
        <taxon>Actinomycetes</taxon>
        <taxon>Streptosporangiales</taxon>
        <taxon>Streptosporangiaceae</taxon>
        <taxon>Nonomuraea</taxon>
    </lineage>
</organism>
<evidence type="ECO:0000313" key="3">
    <source>
        <dbReference type="Proteomes" id="UP001612741"/>
    </source>
</evidence>
<gene>
    <name evidence="2" type="ORF">ACIBG2_11075</name>
</gene>
<dbReference type="RefSeq" id="WP_397081179.1">
    <property type="nucleotide sequence ID" value="NZ_JBITGY010000003.1"/>
</dbReference>
<reference evidence="2 3" key="1">
    <citation type="submission" date="2024-10" db="EMBL/GenBank/DDBJ databases">
        <title>The Natural Products Discovery Center: Release of the First 8490 Sequenced Strains for Exploring Actinobacteria Biosynthetic Diversity.</title>
        <authorList>
            <person name="Kalkreuter E."/>
            <person name="Kautsar S.A."/>
            <person name="Yang D."/>
            <person name="Bader C.D."/>
            <person name="Teijaro C.N."/>
            <person name="Fluegel L."/>
            <person name="Davis C.M."/>
            <person name="Simpson J.R."/>
            <person name="Lauterbach L."/>
            <person name="Steele A.D."/>
            <person name="Gui C."/>
            <person name="Meng S."/>
            <person name="Li G."/>
            <person name="Viehrig K."/>
            <person name="Ye F."/>
            <person name="Su P."/>
            <person name="Kiefer A.F."/>
            <person name="Nichols A."/>
            <person name="Cepeda A.J."/>
            <person name="Yan W."/>
            <person name="Fan B."/>
            <person name="Jiang Y."/>
            <person name="Adhikari A."/>
            <person name="Zheng C.-J."/>
            <person name="Schuster L."/>
            <person name="Cowan T.M."/>
            <person name="Smanski M.J."/>
            <person name="Chevrette M.G."/>
            <person name="De Carvalho L.P.S."/>
            <person name="Shen B."/>
        </authorList>
    </citation>
    <scope>NUCLEOTIDE SEQUENCE [LARGE SCALE GENOMIC DNA]</scope>
    <source>
        <strain evidence="2 3">NPDC050545</strain>
    </source>
</reference>
<feature type="transmembrane region" description="Helical" evidence="1">
    <location>
        <begin position="528"/>
        <end position="546"/>
    </location>
</feature>
<evidence type="ECO:0000256" key="1">
    <source>
        <dbReference type="SAM" id="Phobius"/>
    </source>
</evidence>
<keyword evidence="3" id="KW-1185">Reference proteome</keyword>
<sequence>MPVDQVEFRWQPGKDFSPIASSTDDLHVLNACRALTHAATLPKGAALGHRSLVYLILPDYDIAAVIERSFDPDAFVVGDRAQRESGGRHPQVARALIGTCETVGVDLALACQWRGLRALWLEPPPGQVAPGQRLKRVRADVLAELVAEYLDHADGLSEAPVGLPSLIAAALREPHRPIAAVLPASSLRGPVQNSYLCGLRFTAGVLLSGLGNGWMPSFSTFEPSQSDDAPGQLPHLVFRTMGVRGGAPPMQPREENKIFLAEEAEGVLSSPDDFDMIASCLVTAYRGLGRVELAKRLDPIVAYHASLSDRLKATVAELRAYAPSPPAAYLVQTPSPPVAPSTQDRHLPPGDDAGFAPPAMDGQLLVNLYHALPEQHGDGFFQVVEWICAAASRRVTVPEADVRHIIDQLNHHNWYERKLSTQYRELAPSRLAGLLQPVLKGKLADPRTMSSLAERLALPEGIWTRAVALIYARLTDPRDAAALAAAFVPDLLDRIDAAHRDPVAGHPPRPLLTSLSQFLRRRVRVPRWVLTGMTMTVIVMALFLVWR</sequence>
<accession>A0ABW7YQH4</accession>
<dbReference type="Proteomes" id="UP001612741">
    <property type="component" value="Unassembled WGS sequence"/>
</dbReference>
<keyword evidence="1" id="KW-1133">Transmembrane helix</keyword>
<name>A0ABW7YQH4_9ACTN</name>
<dbReference type="EMBL" id="JBITGY010000003">
    <property type="protein sequence ID" value="MFI6497921.1"/>
    <property type="molecule type" value="Genomic_DNA"/>
</dbReference>
<protein>
    <submittedName>
        <fullName evidence="2">Uncharacterized protein</fullName>
    </submittedName>
</protein>
<proteinExistence type="predicted"/>